<evidence type="ECO:0000313" key="1">
    <source>
        <dbReference type="EMBL" id="MCI78579.1"/>
    </source>
</evidence>
<dbReference type="Gene3D" id="2.60.120.10">
    <property type="entry name" value="Jelly Rolls"/>
    <property type="match status" value="1"/>
</dbReference>
<comment type="caution">
    <text evidence="1">The sequence shown here is derived from an EMBL/GenBank/DDBJ whole genome shotgun (WGS) entry which is preliminary data.</text>
</comment>
<accession>A0A392UUB4</accession>
<organism evidence="1 2">
    <name type="scientific">Trifolium medium</name>
    <dbReference type="NCBI Taxonomy" id="97028"/>
    <lineage>
        <taxon>Eukaryota</taxon>
        <taxon>Viridiplantae</taxon>
        <taxon>Streptophyta</taxon>
        <taxon>Embryophyta</taxon>
        <taxon>Tracheophyta</taxon>
        <taxon>Spermatophyta</taxon>
        <taxon>Magnoliopsida</taxon>
        <taxon>eudicotyledons</taxon>
        <taxon>Gunneridae</taxon>
        <taxon>Pentapetalae</taxon>
        <taxon>rosids</taxon>
        <taxon>fabids</taxon>
        <taxon>Fabales</taxon>
        <taxon>Fabaceae</taxon>
        <taxon>Papilionoideae</taxon>
        <taxon>50 kb inversion clade</taxon>
        <taxon>NPAAA clade</taxon>
        <taxon>Hologalegina</taxon>
        <taxon>IRL clade</taxon>
        <taxon>Trifolieae</taxon>
        <taxon>Trifolium</taxon>
    </lineage>
</organism>
<dbReference type="AlphaFoldDB" id="A0A392UUB4"/>
<sequence length="19" mass="2130">MLDHFSVSPPGGFPDHPHR</sequence>
<gene>
    <name evidence="1" type="ORF">A2U01_0099849</name>
</gene>
<dbReference type="Proteomes" id="UP000265520">
    <property type="component" value="Unassembled WGS sequence"/>
</dbReference>
<keyword evidence="2" id="KW-1185">Reference proteome</keyword>
<reference evidence="1 2" key="1">
    <citation type="journal article" date="2018" name="Front. Plant Sci.">
        <title>Red Clover (Trifolium pratense) and Zigzag Clover (T. medium) - A Picture of Genomic Similarities and Differences.</title>
        <authorList>
            <person name="Dluhosova J."/>
            <person name="Istvanek J."/>
            <person name="Nedelnik J."/>
            <person name="Repkova J."/>
        </authorList>
    </citation>
    <scope>NUCLEOTIDE SEQUENCE [LARGE SCALE GENOMIC DNA]</scope>
    <source>
        <strain evidence="2">cv. 10/8</strain>
        <tissue evidence="1">Leaf</tissue>
    </source>
</reference>
<protein>
    <submittedName>
        <fullName evidence="1">Uncharacterized protein</fullName>
    </submittedName>
</protein>
<dbReference type="EMBL" id="LXQA010953888">
    <property type="protein sequence ID" value="MCI78579.1"/>
    <property type="molecule type" value="Genomic_DNA"/>
</dbReference>
<proteinExistence type="predicted"/>
<feature type="non-terminal residue" evidence="1">
    <location>
        <position position="19"/>
    </location>
</feature>
<dbReference type="InterPro" id="IPR014710">
    <property type="entry name" value="RmlC-like_jellyroll"/>
</dbReference>
<name>A0A392UUB4_9FABA</name>
<evidence type="ECO:0000313" key="2">
    <source>
        <dbReference type="Proteomes" id="UP000265520"/>
    </source>
</evidence>